<proteinExistence type="predicted"/>
<dbReference type="Proteomes" id="UP000460626">
    <property type="component" value="Unassembled WGS sequence"/>
</dbReference>
<gene>
    <name evidence="3" type="ORF">GRI62_07090</name>
</gene>
<dbReference type="Pfam" id="PF01370">
    <property type="entry name" value="Epimerase"/>
    <property type="match status" value="1"/>
</dbReference>
<comment type="caution">
    <text evidence="3">The sequence shown here is derived from an EMBL/GenBank/DDBJ whole genome shotgun (WGS) entry which is preliminary data.</text>
</comment>
<evidence type="ECO:0000313" key="3">
    <source>
        <dbReference type="EMBL" id="MXO93369.1"/>
    </source>
</evidence>
<dbReference type="RefSeq" id="WP_131452648.1">
    <property type="nucleotide sequence ID" value="NZ_BMJK01000001.1"/>
</dbReference>
<keyword evidence="1" id="KW-0520">NAD</keyword>
<dbReference type="AlphaFoldDB" id="A0A845A754"/>
<protein>
    <submittedName>
        <fullName evidence="3">NAD-dependent epimerase/dehydratase family protein</fullName>
    </submittedName>
</protein>
<evidence type="ECO:0000256" key="1">
    <source>
        <dbReference type="ARBA" id="ARBA00023027"/>
    </source>
</evidence>
<dbReference type="PRINTS" id="PR01713">
    <property type="entry name" value="NUCEPIMERASE"/>
</dbReference>
<accession>A0A845A754</accession>
<feature type="domain" description="NAD-dependent epimerase/dehydratase" evidence="2">
    <location>
        <begin position="3"/>
        <end position="237"/>
    </location>
</feature>
<dbReference type="OrthoDB" id="9801785at2"/>
<keyword evidence="4" id="KW-1185">Reference proteome</keyword>
<dbReference type="InterPro" id="IPR001509">
    <property type="entry name" value="Epimerase_deHydtase"/>
</dbReference>
<organism evidence="3 4">
    <name type="scientific">Aurantiacibacter arachoides</name>
    <dbReference type="NCBI Taxonomy" id="1850444"/>
    <lineage>
        <taxon>Bacteria</taxon>
        <taxon>Pseudomonadati</taxon>
        <taxon>Pseudomonadota</taxon>
        <taxon>Alphaproteobacteria</taxon>
        <taxon>Sphingomonadales</taxon>
        <taxon>Erythrobacteraceae</taxon>
        <taxon>Aurantiacibacter</taxon>
    </lineage>
</organism>
<dbReference type="EMBL" id="WTYH01000001">
    <property type="protein sequence ID" value="MXO93369.1"/>
    <property type="molecule type" value="Genomic_DNA"/>
</dbReference>
<sequence>MRVLVTGAAGFIGAALADALLARGDAVIGMDNMNAYYDPALKRDRIERVRAEGGQFTFHTVDFADMAALQGALEGDPFDAIVHLGAQAGVRYSIENPASYVQSNLVGHANILELARQRGVAHLVYASSSSVYGGNEKLPFSVDDRADHPVSLYAATKRADEMMSEAYAHLFRLPQTGLRFFTVYGPWGRPDMACWLFTAKILSGEPIQVFNQGEMWRDFTFIDDIVAGIVAALDHPPPDDGAIKAGGSSKPHALYNIGNHRSEKLTDFIAVLEDACGKEALIDLQPMQPGDVARTYADIDAIRADLGYAPTTTIAEGVPRFVDWYRGYHGV</sequence>
<dbReference type="SUPFAM" id="SSF51735">
    <property type="entry name" value="NAD(P)-binding Rossmann-fold domains"/>
    <property type="match status" value="1"/>
</dbReference>
<dbReference type="InterPro" id="IPR036291">
    <property type="entry name" value="NAD(P)-bd_dom_sf"/>
</dbReference>
<evidence type="ECO:0000259" key="2">
    <source>
        <dbReference type="Pfam" id="PF01370"/>
    </source>
</evidence>
<name>A0A845A754_9SPHN</name>
<evidence type="ECO:0000313" key="4">
    <source>
        <dbReference type="Proteomes" id="UP000460626"/>
    </source>
</evidence>
<dbReference type="Gene3D" id="3.40.50.720">
    <property type="entry name" value="NAD(P)-binding Rossmann-like Domain"/>
    <property type="match status" value="1"/>
</dbReference>
<dbReference type="PANTHER" id="PTHR43574">
    <property type="entry name" value="EPIMERASE-RELATED"/>
    <property type="match status" value="1"/>
</dbReference>
<reference evidence="3 4" key="1">
    <citation type="submission" date="2019-12" db="EMBL/GenBank/DDBJ databases">
        <title>Genomic-based taxomic classification of the family Erythrobacteraceae.</title>
        <authorList>
            <person name="Xu L."/>
        </authorList>
    </citation>
    <scope>NUCLEOTIDE SEQUENCE [LARGE SCALE GENOMIC DNA]</scope>
    <source>
        <strain evidence="3 4">RC4-10-4</strain>
    </source>
</reference>